<evidence type="ECO:0000313" key="1">
    <source>
        <dbReference type="EMBL" id="SEG91301.1"/>
    </source>
</evidence>
<reference evidence="1" key="2">
    <citation type="submission" date="2016-10" db="EMBL/GenBank/DDBJ databases">
        <authorList>
            <person name="de Groot N.N."/>
        </authorList>
    </citation>
    <scope>NUCLEOTIDE SEQUENCE [LARGE SCALE GENOMIC DNA]</scope>
    <source>
        <strain evidence="1">ATCC 20501</strain>
    </source>
</reference>
<keyword evidence="3" id="KW-1185">Reference proteome</keyword>
<dbReference type="AlphaFoldDB" id="A0A1H6E1P0"/>
<evidence type="ECO:0000313" key="2">
    <source>
        <dbReference type="EMBL" id="SFF14719.1"/>
    </source>
</evidence>
<name>A0A1H6E1P0_9PSEU</name>
<dbReference type="EMBL" id="FNVB01000008">
    <property type="protein sequence ID" value="SEG91301.1"/>
    <property type="molecule type" value="Genomic_DNA"/>
</dbReference>
<dbReference type="Proteomes" id="UP000199690">
    <property type="component" value="Unassembled WGS sequence"/>
</dbReference>
<evidence type="ECO:0008006" key="5">
    <source>
        <dbReference type="Google" id="ProtNLM"/>
    </source>
</evidence>
<proteinExistence type="predicted"/>
<reference evidence="3 4" key="1">
    <citation type="submission" date="2016-10" db="EMBL/GenBank/DDBJ databases">
        <authorList>
            <person name="Varghese N."/>
            <person name="Submissions S."/>
        </authorList>
    </citation>
    <scope>NUCLEOTIDE SEQUENCE [LARGE SCALE GENOMIC DNA]</scope>
    <source>
        <strain evidence="4">ATCC 20501</strain>
        <strain evidence="2 3">CGMCC 4.3529</strain>
    </source>
</reference>
<accession>A0A1I2GC63</accession>
<dbReference type="SMR" id="A0A1H6E1P0"/>
<dbReference type="EMBL" id="FOME01000020">
    <property type="protein sequence ID" value="SFF14719.1"/>
    <property type="molecule type" value="Genomic_DNA"/>
</dbReference>
<protein>
    <recommendedName>
        <fullName evidence="5">Excreted virulence factor EspC (Type VII ESX diderm)</fullName>
    </recommendedName>
</protein>
<dbReference type="RefSeq" id="WP_093358240.1">
    <property type="nucleotide sequence ID" value="NZ_FNVB01000008.1"/>
</dbReference>
<evidence type="ECO:0000313" key="3">
    <source>
        <dbReference type="Proteomes" id="UP000199690"/>
    </source>
</evidence>
<gene>
    <name evidence="1" type="ORF">SAMN02982929_05428</name>
    <name evidence="2" type="ORF">SAMN05216506_12064</name>
</gene>
<evidence type="ECO:0000313" key="4">
    <source>
        <dbReference type="Proteomes" id="UP000236729"/>
    </source>
</evidence>
<sequence length="99" mass="10056">MTQAGYNLSALEDCRAELDGKAGPVGAVGDGFEGQHVDAAIFGELDAAGDLAAAITALDAAGKKQFDAAEQLLRSASGALDAVRSSVDEIDQANAESFR</sequence>
<accession>A0A1H6E1P0</accession>
<organism evidence="1 4">
    <name type="scientific">Saccharopolyspora kobensis</name>
    <dbReference type="NCBI Taxonomy" id="146035"/>
    <lineage>
        <taxon>Bacteria</taxon>
        <taxon>Bacillati</taxon>
        <taxon>Actinomycetota</taxon>
        <taxon>Actinomycetes</taxon>
        <taxon>Pseudonocardiales</taxon>
        <taxon>Pseudonocardiaceae</taxon>
        <taxon>Saccharopolyspora</taxon>
    </lineage>
</organism>
<dbReference type="Proteomes" id="UP000236729">
    <property type="component" value="Unassembled WGS sequence"/>
</dbReference>